<keyword evidence="2" id="KW-1185">Reference proteome</keyword>
<accession>A0A9D4QXM2</accession>
<name>A0A9D4QXM2_DREPO</name>
<dbReference type="EMBL" id="JAIWYP010000003">
    <property type="protein sequence ID" value="KAH3847319.1"/>
    <property type="molecule type" value="Genomic_DNA"/>
</dbReference>
<proteinExistence type="predicted"/>
<reference evidence="1" key="1">
    <citation type="journal article" date="2019" name="bioRxiv">
        <title>The Genome of the Zebra Mussel, Dreissena polymorpha: A Resource for Invasive Species Research.</title>
        <authorList>
            <person name="McCartney M.A."/>
            <person name="Auch B."/>
            <person name="Kono T."/>
            <person name="Mallez S."/>
            <person name="Zhang Y."/>
            <person name="Obille A."/>
            <person name="Becker A."/>
            <person name="Abrahante J.E."/>
            <person name="Garbe J."/>
            <person name="Badalamenti J.P."/>
            <person name="Herman A."/>
            <person name="Mangelson H."/>
            <person name="Liachko I."/>
            <person name="Sullivan S."/>
            <person name="Sone E.D."/>
            <person name="Koren S."/>
            <person name="Silverstein K.A.T."/>
            <person name="Beckman K.B."/>
            <person name="Gohl D.M."/>
        </authorList>
    </citation>
    <scope>NUCLEOTIDE SEQUENCE</scope>
    <source>
        <strain evidence="1">Duluth1</strain>
        <tissue evidence="1">Whole animal</tissue>
    </source>
</reference>
<protein>
    <submittedName>
        <fullName evidence="1">Uncharacterized protein</fullName>
    </submittedName>
</protein>
<gene>
    <name evidence="1" type="ORF">DPMN_089639</name>
</gene>
<organism evidence="1 2">
    <name type="scientific">Dreissena polymorpha</name>
    <name type="common">Zebra mussel</name>
    <name type="synonym">Mytilus polymorpha</name>
    <dbReference type="NCBI Taxonomy" id="45954"/>
    <lineage>
        <taxon>Eukaryota</taxon>
        <taxon>Metazoa</taxon>
        <taxon>Spiralia</taxon>
        <taxon>Lophotrochozoa</taxon>
        <taxon>Mollusca</taxon>
        <taxon>Bivalvia</taxon>
        <taxon>Autobranchia</taxon>
        <taxon>Heteroconchia</taxon>
        <taxon>Euheterodonta</taxon>
        <taxon>Imparidentia</taxon>
        <taxon>Neoheterodontei</taxon>
        <taxon>Myida</taxon>
        <taxon>Dreissenoidea</taxon>
        <taxon>Dreissenidae</taxon>
        <taxon>Dreissena</taxon>
    </lineage>
</organism>
<evidence type="ECO:0000313" key="2">
    <source>
        <dbReference type="Proteomes" id="UP000828390"/>
    </source>
</evidence>
<reference evidence="1" key="2">
    <citation type="submission" date="2020-11" db="EMBL/GenBank/DDBJ databases">
        <authorList>
            <person name="McCartney M.A."/>
            <person name="Auch B."/>
            <person name="Kono T."/>
            <person name="Mallez S."/>
            <person name="Becker A."/>
            <person name="Gohl D.M."/>
            <person name="Silverstein K.A.T."/>
            <person name="Koren S."/>
            <person name="Bechman K.B."/>
            <person name="Herman A."/>
            <person name="Abrahante J.E."/>
            <person name="Garbe J."/>
        </authorList>
    </citation>
    <scope>NUCLEOTIDE SEQUENCE</scope>
    <source>
        <strain evidence="1">Duluth1</strain>
        <tissue evidence="1">Whole animal</tissue>
    </source>
</reference>
<dbReference type="AlphaFoldDB" id="A0A9D4QXM2"/>
<comment type="caution">
    <text evidence="1">The sequence shown here is derived from an EMBL/GenBank/DDBJ whole genome shotgun (WGS) entry which is preliminary data.</text>
</comment>
<evidence type="ECO:0000313" key="1">
    <source>
        <dbReference type="EMBL" id="KAH3847319.1"/>
    </source>
</evidence>
<sequence length="65" mass="7106">MGIGTFVTLMTTCQSALTAFRYIGCFEDAAVRILPILLPLSNSNSPIECAARCQVYLYSGTEVRK</sequence>
<dbReference type="Proteomes" id="UP000828390">
    <property type="component" value="Unassembled WGS sequence"/>
</dbReference>